<sequence length="284" mass="31808">MSDRTLAAVKVPASQCCVHEEAAVFPEIDHLRAAMERTVTEYPQGVVQIPLGPAIRGNGFFPGANGLYIDASGRTPPMPVGKIMVLGHNYDVVRNYRKYQRLGEEGVESVATWRTMLALFRQVSIDPRDCFFTNFYMGLMEDTDSAGHVVRNTDTFPGAQHRWFIDMCVAFLIEQIRVVRPRLVIVLGIKTPSKVALAFRQPSLWSNRETFHDLDRDGRGVLDVVEIAGTNQAPTFVAITHPCKRHLNVHRRRHREHTGEDAETAVLVDGLYASGLWSERPSAA</sequence>
<dbReference type="Proteomes" id="UP000298596">
    <property type="component" value="Plasmid p7"/>
</dbReference>
<keyword evidence="1" id="KW-0614">Plasmid</keyword>
<gene>
    <name evidence="1" type="ORF">D3867_37050</name>
</gene>
<reference evidence="1 2" key="1">
    <citation type="submission" date="2018-09" db="EMBL/GenBank/DDBJ databases">
        <title>Whole genome based analysis of evolution and adaptive divergence in Indian and Brazilian strains of Azospirillum brasilense.</title>
        <authorList>
            <person name="Singh C."/>
            <person name="Tripathi A.K."/>
        </authorList>
    </citation>
    <scope>NUCLEOTIDE SEQUENCE [LARGE SCALE GENOMIC DNA]</scope>
    <source>
        <strain evidence="1 2">MTCC4036</strain>
        <plasmid evidence="1 2">p7</plasmid>
    </source>
</reference>
<evidence type="ECO:0000313" key="1">
    <source>
        <dbReference type="EMBL" id="QCO07495.1"/>
    </source>
</evidence>
<evidence type="ECO:0000313" key="2">
    <source>
        <dbReference type="Proteomes" id="UP000298596"/>
    </source>
</evidence>
<dbReference type="AlphaFoldDB" id="A0A4D8QAT1"/>
<dbReference type="Gene3D" id="3.40.470.10">
    <property type="entry name" value="Uracil-DNA glycosylase-like domain"/>
    <property type="match status" value="1"/>
</dbReference>
<protein>
    <recommendedName>
        <fullName evidence="3">Uracil-DNA glycosylase-like domain-containing protein</fullName>
    </recommendedName>
</protein>
<proteinExistence type="predicted"/>
<name>A0A4D8QAT1_AZOBR</name>
<organism evidence="1 2">
    <name type="scientific">Azospirillum brasilense</name>
    <dbReference type="NCBI Taxonomy" id="192"/>
    <lineage>
        <taxon>Bacteria</taxon>
        <taxon>Pseudomonadati</taxon>
        <taxon>Pseudomonadota</taxon>
        <taxon>Alphaproteobacteria</taxon>
        <taxon>Rhodospirillales</taxon>
        <taxon>Azospirillaceae</taxon>
        <taxon>Azospirillum</taxon>
    </lineage>
</organism>
<geneLocation type="plasmid" evidence="1 2">
    <name>p7</name>
</geneLocation>
<accession>A0A4D8QAT1</accession>
<dbReference type="InterPro" id="IPR036895">
    <property type="entry name" value="Uracil-DNA_glycosylase-like_sf"/>
</dbReference>
<dbReference type="EMBL" id="CP032337">
    <property type="protein sequence ID" value="QCO07495.1"/>
    <property type="molecule type" value="Genomic_DNA"/>
</dbReference>
<evidence type="ECO:0008006" key="3">
    <source>
        <dbReference type="Google" id="ProtNLM"/>
    </source>
</evidence>